<comment type="subcellular location">
    <subcellularLocation>
        <location evidence="1">Nucleus</location>
    </subcellularLocation>
</comment>
<keyword evidence="6" id="KW-0805">Transcription regulation</keyword>
<keyword evidence="8" id="KW-0804">Transcription</keyword>
<dbReference type="GO" id="GO:0000785">
    <property type="term" value="C:chromatin"/>
    <property type="evidence" value="ECO:0007669"/>
    <property type="project" value="TreeGrafter"/>
</dbReference>
<dbReference type="GO" id="GO:0000403">
    <property type="term" value="F:Y-form DNA binding"/>
    <property type="evidence" value="ECO:0007669"/>
    <property type="project" value="TreeGrafter"/>
</dbReference>
<keyword evidence="5" id="KW-0156">Chromatin regulator</keyword>
<dbReference type="GO" id="GO:0006357">
    <property type="term" value="P:regulation of transcription by RNA polymerase II"/>
    <property type="evidence" value="ECO:0007669"/>
    <property type="project" value="TreeGrafter"/>
</dbReference>
<evidence type="ECO:0000313" key="10">
    <source>
        <dbReference type="EMBL" id="ELT99454.1"/>
    </source>
</evidence>
<dbReference type="HOGENOM" id="CLU_018646_0_0_1"/>
<dbReference type="InterPro" id="IPR007747">
    <property type="entry name" value="Menin"/>
</dbReference>
<evidence type="ECO:0000313" key="12">
    <source>
        <dbReference type="Proteomes" id="UP000014760"/>
    </source>
</evidence>
<name>R7U0D4_CAPTE</name>
<organism evidence="10">
    <name type="scientific">Capitella teleta</name>
    <name type="common">Polychaete worm</name>
    <dbReference type="NCBI Taxonomy" id="283909"/>
    <lineage>
        <taxon>Eukaryota</taxon>
        <taxon>Metazoa</taxon>
        <taxon>Spiralia</taxon>
        <taxon>Lophotrochozoa</taxon>
        <taxon>Annelida</taxon>
        <taxon>Polychaeta</taxon>
        <taxon>Sedentaria</taxon>
        <taxon>Scolecida</taxon>
        <taxon>Capitellidae</taxon>
        <taxon>Capitella</taxon>
    </lineage>
</organism>
<evidence type="ECO:0000313" key="11">
    <source>
        <dbReference type="EnsemblMetazoa" id="CapteP23022"/>
    </source>
</evidence>
<proteinExistence type="predicted"/>
<evidence type="ECO:0000256" key="9">
    <source>
        <dbReference type="ARBA" id="ARBA00023242"/>
    </source>
</evidence>
<reference evidence="10 12" key="2">
    <citation type="journal article" date="2013" name="Nature">
        <title>Insights into bilaterian evolution from three spiralian genomes.</title>
        <authorList>
            <person name="Simakov O."/>
            <person name="Marletaz F."/>
            <person name="Cho S.J."/>
            <person name="Edsinger-Gonzales E."/>
            <person name="Havlak P."/>
            <person name="Hellsten U."/>
            <person name="Kuo D.H."/>
            <person name="Larsson T."/>
            <person name="Lv J."/>
            <person name="Arendt D."/>
            <person name="Savage R."/>
            <person name="Osoegawa K."/>
            <person name="de Jong P."/>
            <person name="Grimwood J."/>
            <person name="Chapman J.A."/>
            <person name="Shapiro H."/>
            <person name="Aerts A."/>
            <person name="Otillar R.P."/>
            <person name="Terry A.Y."/>
            <person name="Boore J.L."/>
            <person name="Grigoriev I.V."/>
            <person name="Lindberg D.R."/>
            <person name="Seaver E.C."/>
            <person name="Weisblat D.A."/>
            <person name="Putnam N.H."/>
            <person name="Rokhsar D.S."/>
        </authorList>
    </citation>
    <scope>NUCLEOTIDE SEQUENCE</scope>
    <source>
        <strain evidence="10 12">I ESC-2004</strain>
    </source>
</reference>
<evidence type="ECO:0000256" key="5">
    <source>
        <dbReference type="ARBA" id="ARBA00022853"/>
    </source>
</evidence>
<dbReference type="EMBL" id="AMQN01001916">
    <property type="status" value="NOT_ANNOTATED_CDS"/>
    <property type="molecule type" value="Genomic_DNA"/>
</dbReference>
<dbReference type="Proteomes" id="UP000014760">
    <property type="component" value="Unassembled WGS sequence"/>
</dbReference>
<dbReference type="OrthoDB" id="5962932at2759"/>
<dbReference type="CDD" id="cd14456">
    <property type="entry name" value="Menin"/>
    <property type="match status" value="1"/>
</dbReference>
<dbReference type="PANTHER" id="PTHR12693">
    <property type="entry name" value="MENIN"/>
    <property type="match status" value="1"/>
</dbReference>
<dbReference type="GO" id="GO:0006325">
    <property type="term" value="P:chromatin organization"/>
    <property type="evidence" value="ECO:0007669"/>
    <property type="project" value="UniProtKB-KW"/>
</dbReference>
<evidence type="ECO:0000256" key="2">
    <source>
        <dbReference type="ARBA" id="ARBA00021162"/>
    </source>
</evidence>
<dbReference type="FunCoup" id="R7U0D4">
    <property type="interactions" value="1730"/>
</dbReference>
<keyword evidence="9" id="KW-0539">Nucleus</keyword>
<dbReference type="EnsemblMetazoa" id="CapteT23022">
    <property type="protein sequence ID" value="CapteP23022"/>
    <property type="gene ID" value="CapteG23022"/>
</dbReference>
<keyword evidence="12" id="KW-1185">Reference proteome</keyword>
<feature type="non-terminal residue" evidence="10">
    <location>
        <position position="599"/>
    </location>
</feature>
<dbReference type="GO" id="GO:0000976">
    <property type="term" value="F:transcription cis-regulatory region binding"/>
    <property type="evidence" value="ECO:0007669"/>
    <property type="project" value="TreeGrafter"/>
</dbReference>
<evidence type="ECO:0000256" key="6">
    <source>
        <dbReference type="ARBA" id="ARBA00023015"/>
    </source>
</evidence>
<evidence type="ECO:0000256" key="3">
    <source>
        <dbReference type="ARBA" id="ARBA00022491"/>
    </source>
</evidence>
<sequence>MAVFGEADKQRFPLRSVQEVVDLFNHHLANSDEPNLALLSVILGCIEHDLTVNRGLATAEDGESAEPPSFPVLQLSTVDALYQRFVAHIKGNVDLSGFESDTYATREIIKKVSDVIWNSLSRSYHKDRAHLQSLYSFLTGSKLDCFGLAFAVVAGCQVLGLSDVHLALAEDHAWVVFGPDGTDTVEVTWHGKGNEDKRGQSASLGISQMSWLYLNGCPVVCTRAMETAAIVSALNPAINASMDSLEMGRLQQGLLWLLYDLGHLDKYPMALGNLGDLEEICPTPCRPSCVALFHKAVESSRQYYSNMHVYPYIYLGGYYYRKGYFRQAICSWAQAATVITKFNYSREDEEIYKEFFEVANEVIPHIIKVCSDYGVGAENGVDAGLPLLQDPEVYALLLQFYDGICQWEEGSQTPVVHITWAKHLCFSLSKFECAAREHLRVEADSDSEKKRKRREQAVLLNNNYEQELRTTIEELASRVGPDTDTPDDPNIAALAHACGESILNPEFLLSGGEPFKTQTSSTSSLPSSPAADLLLFRSRFTRRPDGRMAIIGADGVDCEGPRLQLRSMKMKGMRRLLVSEKLNSSAIKLQFTAQSQVHL</sequence>
<evidence type="ECO:0000256" key="1">
    <source>
        <dbReference type="ARBA" id="ARBA00004123"/>
    </source>
</evidence>
<dbReference type="PANTHER" id="PTHR12693:SF3">
    <property type="entry name" value="MENIN"/>
    <property type="match status" value="1"/>
</dbReference>
<dbReference type="GO" id="GO:0045786">
    <property type="term" value="P:negative regulation of cell cycle"/>
    <property type="evidence" value="ECO:0007669"/>
    <property type="project" value="TreeGrafter"/>
</dbReference>
<gene>
    <name evidence="10" type="ORF">CAPTEDRAFT_23022</name>
</gene>
<accession>R7U0D4</accession>
<evidence type="ECO:0000256" key="4">
    <source>
        <dbReference type="ARBA" id="ARBA00022553"/>
    </source>
</evidence>
<dbReference type="OMA" id="NSLTCNR"/>
<dbReference type="GO" id="GO:0003682">
    <property type="term" value="F:chromatin binding"/>
    <property type="evidence" value="ECO:0007669"/>
    <property type="project" value="TreeGrafter"/>
</dbReference>
<reference evidence="12" key="1">
    <citation type="submission" date="2012-12" db="EMBL/GenBank/DDBJ databases">
        <authorList>
            <person name="Hellsten U."/>
            <person name="Grimwood J."/>
            <person name="Chapman J.A."/>
            <person name="Shapiro H."/>
            <person name="Aerts A."/>
            <person name="Otillar R.P."/>
            <person name="Terry A.Y."/>
            <person name="Boore J.L."/>
            <person name="Simakov O."/>
            <person name="Marletaz F."/>
            <person name="Cho S.-J."/>
            <person name="Edsinger-Gonzales E."/>
            <person name="Havlak P."/>
            <person name="Kuo D.-H."/>
            <person name="Larsson T."/>
            <person name="Lv J."/>
            <person name="Arendt D."/>
            <person name="Savage R."/>
            <person name="Osoegawa K."/>
            <person name="de Jong P."/>
            <person name="Lindberg D.R."/>
            <person name="Seaver E.C."/>
            <person name="Weisblat D.A."/>
            <person name="Putnam N.H."/>
            <person name="Grigoriev I.V."/>
            <person name="Rokhsar D.S."/>
        </authorList>
    </citation>
    <scope>NUCLEOTIDE SEQUENCE</scope>
    <source>
        <strain evidence="12">I ESC-2004</strain>
    </source>
</reference>
<dbReference type="AlphaFoldDB" id="R7U0D4"/>
<protein>
    <recommendedName>
        <fullName evidence="2">Menin</fullName>
    </recommendedName>
</protein>
<reference evidence="11" key="3">
    <citation type="submission" date="2015-06" db="UniProtKB">
        <authorList>
            <consortium name="EnsemblMetazoa"/>
        </authorList>
    </citation>
    <scope>IDENTIFICATION</scope>
</reference>
<evidence type="ECO:0000256" key="7">
    <source>
        <dbReference type="ARBA" id="ARBA00023125"/>
    </source>
</evidence>
<keyword evidence="3" id="KW-0678">Repressor</keyword>
<dbReference type="STRING" id="283909.R7U0D4"/>
<dbReference type="Pfam" id="PF05053">
    <property type="entry name" value="Menin"/>
    <property type="match status" value="2"/>
</dbReference>
<keyword evidence="7" id="KW-0238">DNA-binding</keyword>
<dbReference type="GO" id="GO:0035097">
    <property type="term" value="C:histone methyltransferase complex"/>
    <property type="evidence" value="ECO:0007669"/>
    <property type="project" value="TreeGrafter"/>
</dbReference>
<keyword evidence="4" id="KW-0597">Phosphoprotein</keyword>
<evidence type="ECO:0000256" key="8">
    <source>
        <dbReference type="ARBA" id="ARBA00023163"/>
    </source>
</evidence>
<dbReference type="GO" id="GO:0008285">
    <property type="term" value="P:negative regulation of cell population proliferation"/>
    <property type="evidence" value="ECO:0007669"/>
    <property type="project" value="TreeGrafter"/>
</dbReference>
<dbReference type="EMBL" id="KB306824">
    <property type="protein sequence ID" value="ELT99454.1"/>
    <property type="molecule type" value="Genomic_DNA"/>
</dbReference>